<dbReference type="InterPro" id="IPR015424">
    <property type="entry name" value="PyrdxlP-dep_Trfase"/>
</dbReference>
<evidence type="ECO:0000256" key="5">
    <source>
        <dbReference type="ARBA" id="ARBA00022898"/>
    </source>
</evidence>
<dbReference type="PANTHER" id="PTHR46383">
    <property type="entry name" value="ASPARTATE AMINOTRANSFERASE"/>
    <property type="match status" value="1"/>
</dbReference>
<keyword evidence="4" id="KW-0808">Transferase</keyword>
<comment type="cofactor">
    <cofactor evidence="1">
        <name>pyridoxal 5'-phosphate</name>
        <dbReference type="ChEBI" id="CHEBI:597326"/>
    </cofactor>
</comment>
<dbReference type="SUPFAM" id="SSF53383">
    <property type="entry name" value="PLP-dependent transferases"/>
    <property type="match status" value="1"/>
</dbReference>
<dbReference type="InterPro" id="IPR015421">
    <property type="entry name" value="PyrdxlP-dep_Trfase_major"/>
</dbReference>
<keyword evidence="3" id="KW-0032">Aminotransferase</keyword>
<dbReference type="Gene3D" id="3.40.640.10">
    <property type="entry name" value="Type I PLP-dependent aspartate aminotransferase-like (Major domain)"/>
    <property type="match status" value="1"/>
</dbReference>
<organism evidence="7">
    <name type="scientific">marine metagenome</name>
    <dbReference type="NCBI Taxonomy" id="408172"/>
    <lineage>
        <taxon>unclassified sequences</taxon>
        <taxon>metagenomes</taxon>
        <taxon>ecological metagenomes</taxon>
    </lineage>
</organism>
<dbReference type="Gene3D" id="3.90.1150.10">
    <property type="entry name" value="Aspartate Aminotransferase, domain 1"/>
    <property type="match status" value="1"/>
</dbReference>
<dbReference type="AlphaFoldDB" id="A0A382YRF8"/>
<dbReference type="EMBL" id="UINC01177811">
    <property type="protein sequence ID" value="SVD85640.1"/>
    <property type="molecule type" value="Genomic_DNA"/>
</dbReference>
<feature type="non-terminal residue" evidence="7">
    <location>
        <position position="262"/>
    </location>
</feature>
<evidence type="ECO:0000256" key="1">
    <source>
        <dbReference type="ARBA" id="ARBA00001933"/>
    </source>
</evidence>
<name>A0A382YRF8_9ZZZZ</name>
<dbReference type="InterPro" id="IPR004838">
    <property type="entry name" value="NHTrfase_class1_PyrdxlP-BS"/>
</dbReference>
<protein>
    <recommendedName>
        <fullName evidence="6">Aminotransferase class I/classII large domain-containing protein</fullName>
    </recommendedName>
</protein>
<sequence length="262" mass="29492">GRGDPDFHTPIHIVEAAKKALDENKHHYTQPTGLPELRNAISKNFKQKYNLNYNDNEIIVTAGVQESISLAMLSLLKNDDEVLITSPRFTTYDLTVRMCNAKPIPIPTYEENNFALMPDIIEKKINNKTKLIVLVSPNNPTGAVTPPKNIKKIAEIAIEYNLIVIADEIYADLIYENHEHLSIGSLQNMKERTLTLNGFSKTYAMTGWRIGYIAGPQDIVNKMTEIRHALSINSCTFSQYGALAALEGPQEEISKMKEEYNL</sequence>
<dbReference type="PANTHER" id="PTHR46383:SF1">
    <property type="entry name" value="ASPARTATE AMINOTRANSFERASE"/>
    <property type="match status" value="1"/>
</dbReference>
<dbReference type="InterPro" id="IPR015422">
    <property type="entry name" value="PyrdxlP-dep_Trfase_small"/>
</dbReference>
<dbReference type="InterPro" id="IPR050596">
    <property type="entry name" value="AspAT/PAT-like"/>
</dbReference>
<dbReference type="GO" id="GO:0030170">
    <property type="term" value="F:pyridoxal phosphate binding"/>
    <property type="evidence" value="ECO:0007669"/>
    <property type="project" value="InterPro"/>
</dbReference>
<evidence type="ECO:0000313" key="7">
    <source>
        <dbReference type="EMBL" id="SVD85640.1"/>
    </source>
</evidence>
<dbReference type="FunFam" id="3.40.640.10:FF:000033">
    <property type="entry name" value="Aspartate aminotransferase"/>
    <property type="match status" value="1"/>
</dbReference>
<dbReference type="GO" id="GO:0008483">
    <property type="term" value="F:transaminase activity"/>
    <property type="evidence" value="ECO:0007669"/>
    <property type="project" value="UniProtKB-KW"/>
</dbReference>
<dbReference type="InterPro" id="IPR004839">
    <property type="entry name" value="Aminotransferase_I/II_large"/>
</dbReference>
<dbReference type="PROSITE" id="PS00105">
    <property type="entry name" value="AA_TRANSFER_CLASS_1"/>
    <property type="match status" value="1"/>
</dbReference>
<comment type="similarity">
    <text evidence="2">Belongs to the class-I pyridoxal-phosphate-dependent aminotransferase family.</text>
</comment>
<evidence type="ECO:0000256" key="4">
    <source>
        <dbReference type="ARBA" id="ARBA00022679"/>
    </source>
</evidence>
<dbReference type="GO" id="GO:0006520">
    <property type="term" value="P:amino acid metabolic process"/>
    <property type="evidence" value="ECO:0007669"/>
    <property type="project" value="InterPro"/>
</dbReference>
<dbReference type="CDD" id="cd00609">
    <property type="entry name" value="AAT_like"/>
    <property type="match status" value="1"/>
</dbReference>
<feature type="non-terminal residue" evidence="7">
    <location>
        <position position="1"/>
    </location>
</feature>
<dbReference type="Pfam" id="PF00155">
    <property type="entry name" value="Aminotran_1_2"/>
    <property type="match status" value="1"/>
</dbReference>
<evidence type="ECO:0000256" key="2">
    <source>
        <dbReference type="ARBA" id="ARBA00007441"/>
    </source>
</evidence>
<accession>A0A382YRF8</accession>
<gene>
    <name evidence="7" type="ORF">METZ01_LOCUS438494</name>
</gene>
<evidence type="ECO:0000259" key="6">
    <source>
        <dbReference type="Pfam" id="PF00155"/>
    </source>
</evidence>
<evidence type="ECO:0000256" key="3">
    <source>
        <dbReference type="ARBA" id="ARBA00022576"/>
    </source>
</evidence>
<proteinExistence type="inferred from homology"/>
<reference evidence="7" key="1">
    <citation type="submission" date="2018-05" db="EMBL/GenBank/DDBJ databases">
        <authorList>
            <person name="Lanie J.A."/>
            <person name="Ng W.-L."/>
            <person name="Kazmierczak K.M."/>
            <person name="Andrzejewski T.M."/>
            <person name="Davidsen T.M."/>
            <person name="Wayne K.J."/>
            <person name="Tettelin H."/>
            <person name="Glass J.I."/>
            <person name="Rusch D."/>
            <person name="Podicherti R."/>
            <person name="Tsui H.-C.T."/>
            <person name="Winkler M.E."/>
        </authorList>
    </citation>
    <scope>NUCLEOTIDE SEQUENCE</scope>
</reference>
<keyword evidence="5" id="KW-0663">Pyridoxal phosphate</keyword>
<feature type="domain" description="Aminotransferase class I/classII large" evidence="6">
    <location>
        <begin position="2"/>
        <end position="258"/>
    </location>
</feature>